<dbReference type="STRING" id="1469948.GCA_000732725_00271"/>
<reference evidence="1 2" key="1">
    <citation type="submission" date="2019-03" db="EMBL/GenBank/DDBJ databases">
        <title>Genomic Encyclopedia of Type Strains, Phase IV (KMG-IV): sequencing the most valuable type-strain genomes for metagenomic binning, comparative biology and taxonomic classification.</title>
        <authorList>
            <person name="Goeker M."/>
        </authorList>
    </citation>
    <scope>NUCLEOTIDE SEQUENCE [LARGE SCALE GENOMIC DNA]</scope>
    <source>
        <strain evidence="1 2">DSM 100556</strain>
    </source>
</reference>
<gene>
    <name evidence="1" type="ORF">EDD76_102236</name>
</gene>
<dbReference type="EMBL" id="SLUO01000002">
    <property type="protein sequence ID" value="TCL60538.1"/>
    <property type="molecule type" value="Genomic_DNA"/>
</dbReference>
<proteinExistence type="predicted"/>
<dbReference type="Proteomes" id="UP000295718">
    <property type="component" value="Unassembled WGS sequence"/>
</dbReference>
<organism evidence="1 2">
    <name type="scientific">Kineothrix alysoides</name>
    <dbReference type="NCBI Taxonomy" id="1469948"/>
    <lineage>
        <taxon>Bacteria</taxon>
        <taxon>Bacillati</taxon>
        <taxon>Bacillota</taxon>
        <taxon>Clostridia</taxon>
        <taxon>Lachnospirales</taxon>
        <taxon>Lachnospiraceae</taxon>
        <taxon>Kineothrix</taxon>
    </lineage>
</organism>
<dbReference type="RefSeq" id="WP_031389051.1">
    <property type="nucleotide sequence ID" value="NZ_JPNB01000001.1"/>
</dbReference>
<name>A0A4R1R522_9FIRM</name>
<accession>A0A4R1R522</accession>
<comment type="caution">
    <text evidence="1">The sequence shown here is derived from an EMBL/GenBank/DDBJ whole genome shotgun (WGS) entry which is preliminary data.</text>
</comment>
<evidence type="ECO:0000313" key="1">
    <source>
        <dbReference type="EMBL" id="TCL60538.1"/>
    </source>
</evidence>
<dbReference type="AlphaFoldDB" id="A0A4R1R522"/>
<sequence>MMNSDFFHLLYTHIEERDYNNVYQNLKHDEDYLEATKAEAELCIQFENLALSEEERDIIKKWVASIHTQNAAYSMVMFRMAMQCCFSLLMQLGNLE</sequence>
<keyword evidence="2" id="KW-1185">Reference proteome</keyword>
<protein>
    <submittedName>
        <fullName evidence="1">Uncharacterized protein</fullName>
    </submittedName>
</protein>
<dbReference type="OrthoDB" id="2061702at2"/>
<evidence type="ECO:0000313" key="2">
    <source>
        <dbReference type="Proteomes" id="UP000295718"/>
    </source>
</evidence>